<proteinExistence type="predicted"/>
<comment type="caution">
    <text evidence="2">The sequence shown here is derived from an EMBL/GenBank/DDBJ whole genome shotgun (WGS) entry which is preliminary data.</text>
</comment>
<evidence type="ECO:0000259" key="1">
    <source>
        <dbReference type="PROSITE" id="PS50943"/>
    </source>
</evidence>
<dbReference type="InterPro" id="IPR010982">
    <property type="entry name" value="Lambda_DNA-bd_dom_sf"/>
</dbReference>
<protein>
    <recommendedName>
        <fullName evidence="1">HTH cro/C1-type domain-containing protein</fullName>
    </recommendedName>
</protein>
<reference evidence="2 3" key="1">
    <citation type="submission" date="2017-09" db="EMBL/GenBank/DDBJ databases">
        <authorList>
            <person name="Girard L."/>
            <person name="Lami R."/>
            <person name="Suzuki M."/>
            <person name="Baudart J."/>
        </authorList>
    </citation>
    <scope>NUCLEOTIDE SEQUENCE [LARGE SCALE GENOMIC DNA]</scope>
    <source>
        <strain evidence="2 3">17LN0615E</strain>
    </source>
</reference>
<dbReference type="EMBL" id="NWTN01000022">
    <property type="protein sequence ID" value="PRQ65393.1"/>
    <property type="molecule type" value="Genomic_DNA"/>
</dbReference>
<dbReference type="PROSITE" id="PS50943">
    <property type="entry name" value="HTH_CROC1"/>
    <property type="match status" value="1"/>
</dbReference>
<dbReference type="InterPro" id="IPR001387">
    <property type="entry name" value="Cro/C1-type_HTH"/>
</dbReference>
<dbReference type="SUPFAM" id="SSF47413">
    <property type="entry name" value="lambda repressor-like DNA-binding domains"/>
    <property type="match status" value="1"/>
</dbReference>
<gene>
    <name evidence="2" type="ORF">COR51_22480</name>
</gene>
<evidence type="ECO:0000313" key="2">
    <source>
        <dbReference type="EMBL" id="PRQ65393.1"/>
    </source>
</evidence>
<evidence type="ECO:0000313" key="3">
    <source>
        <dbReference type="Proteomes" id="UP000238163"/>
    </source>
</evidence>
<dbReference type="CDD" id="cd00093">
    <property type="entry name" value="HTH_XRE"/>
    <property type="match status" value="1"/>
</dbReference>
<dbReference type="Proteomes" id="UP000238163">
    <property type="component" value="Unassembled WGS sequence"/>
</dbReference>
<name>A0ABX5D8N9_9VIBR</name>
<dbReference type="SUPFAM" id="SSF51306">
    <property type="entry name" value="LexA/Signal peptidase"/>
    <property type="match status" value="1"/>
</dbReference>
<dbReference type="InterPro" id="IPR036286">
    <property type="entry name" value="LexA/Signal_pep-like_sf"/>
</dbReference>
<accession>A0ABX5D8N9</accession>
<reference evidence="2 3" key="2">
    <citation type="submission" date="2018-03" db="EMBL/GenBank/DDBJ databases">
        <title>Genetic Diversity and Phenotypic Plasticity of AHL Mediated Quorum Sensing in Environmental Strains of Vibrio mediterranei.</title>
        <authorList>
            <person name="Lantoine F."/>
            <person name="Vouve F."/>
        </authorList>
    </citation>
    <scope>NUCLEOTIDE SEQUENCE [LARGE SCALE GENOMIC DNA]</scope>
    <source>
        <strain evidence="2 3">17LN0615E</strain>
    </source>
</reference>
<dbReference type="Gene3D" id="1.10.260.40">
    <property type="entry name" value="lambda repressor-like DNA-binding domains"/>
    <property type="match status" value="1"/>
</dbReference>
<feature type="domain" description="HTH cro/C1-type" evidence="1">
    <location>
        <begin position="39"/>
        <end position="84"/>
    </location>
</feature>
<dbReference type="Pfam" id="PF01381">
    <property type="entry name" value="HTH_3"/>
    <property type="match status" value="1"/>
</dbReference>
<dbReference type="CDD" id="cd06462">
    <property type="entry name" value="Peptidase_S24_S26"/>
    <property type="match status" value="1"/>
</dbReference>
<keyword evidence="3" id="KW-1185">Reference proteome</keyword>
<organism evidence="2 3">
    <name type="scientific">Vibrio mediterranei</name>
    <dbReference type="NCBI Taxonomy" id="689"/>
    <lineage>
        <taxon>Bacteria</taxon>
        <taxon>Pseudomonadati</taxon>
        <taxon>Pseudomonadota</taxon>
        <taxon>Gammaproteobacteria</taxon>
        <taxon>Vibrionales</taxon>
        <taxon>Vibrionaceae</taxon>
        <taxon>Vibrio</taxon>
    </lineage>
</organism>
<sequence>MNIMKHTRSTRETPLPYSLFTESQLQSLGERLSLSISPISQRSFAKIWGLSPVSLGRYINGTQSPRIDDLARFAKITNTDLMWLIAGEQYAQRRWLQSNQFIEICPDNTMAPTINVDAPVVLETIRTEWPVPDGVYCVENAQGNVFRRLQWDEEKQGFWLRCDNPHFEPQFAEHPSLIGKAVGAVTCVL</sequence>